<reference evidence="3" key="1">
    <citation type="submission" date="2018-05" db="EMBL/GenBank/DDBJ databases">
        <authorList>
            <person name="Lanie J.A."/>
            <person name="Ng W.-L."/>
            <person name="Kazmierczak K.M."/>
            <person name="Andrzejewski T.M."/>
            <person name="Davidsen T.M."/>
            <person name="Wayne K.J."/>
            <person name="Tettelin H."/>
            <person name="Glass J.I."/>
            <person name="Rusch D."/>
            <person name="Podicherti R."/>
            <person name="Tsui H.-C.T."/>
            <person name="Winkler M.E."/>
        </authorList>
    </citation>
    <scope>NUCLEOTIDE SEQUENCE</scope>
</reference>
<gene>
    <name evidence="3" type="ORF">METZ01_LOCUS315179</name>
</gene>
<dbReference type="AlphaFoldDB" id="A0A382NPR2"/>
<dbReference type="EMBL" id="UINC01101484">
    <property type="protein sequence ID" value="SVC62325.1"/>
    <property type="molecule type" value="Genomic_DNA"/>
</dbReference>
<evidence type="ECO:0000259" key="2">
    <source>
        <dbReference type="Pfam" id="PF09378"/>
    </source>
</evidence>
<evidence type="ECO:0000313" key="3">
    <source>
        <dbReference type="EMBL" id="SVC62325.1"/>
    </source>
</evidence>
<name>A0A382NPR2_9ZZZZ</name>
<feature type="domain" description="Helicase HerA barrel" evidence="2">
    <location>
        <begin position="42"/>
        <end position="131"/>
    </location>
</feature>
<sequence>MTHALGSRSLDSFRDPVPQVADPQRQSNDKQISGDSAQISHTGEVIESSTAQLVAESVRLHGAPAFGQFVRIETEPMPILGVVHNAQTQSLEANRRPSAYGKSEEELRLEQPQIFELLRTHFDVFVLGYLDGAYPVLAYPPQPARIHSFVYLCDAPQVEAVTANDQLLRSLLDAPGLPTDELLLATLCHALEARDPAHQQAYVLRTGKELSRLLRDDYDRLSAIVRRLKERQSTQVEQTQVAR</sequence>
<protein>
    <recommendedName>
        <fullName evidence="2">Helicase HerA barrel domain-containing protein</fullName>
    </recommendedName>
</protein>
<feature type="region of interest" description="Disordered" evidence="1">
    <location>
        <begin position="1"/>
        <end position="37"/>
    </location>
</feature>
<evidence type="ECO:0000256" key="1">
    <source>
        <dbReference type="SAM" id="MobiDB-lite"/>
    </source>
</evidence>
<dbReference type="InterPro" id="IPR018538">
    <property type="entry name" value="HerA_barrel_dom"/>
</dbReference>
<proteinExistence type="predicted"/>
<organism evidence="3">
    <name type="scientific">marine metagenome</name>
    <dbReference type="NCBI Taxonomy" id="408172"/>
    <lineage>
        <taxon>unclassified sequences</taxon>
        <taxon>metagenomes</taxon>
        <taxon>ecological metagenomes</taxon>
    </lineage>
</organism>
<accession>A0A382NPR2</accession>
<feature type="compositionally biased region" description="Polar residues" evidence="1">
    <location>
        <begin position="24"/>
        <end position="37"/>
    </location>
</feature>
<dbReference type="Pfam" id="PF09378">
    <property type="entry name" value="HAS-barrel"/>
    <property type="match status" value="1"/>
</dbReference>